<evidence type="ECO:0000313" key="3">
    <source>
        <dbReference type="EMBL" id="MFD2460062.1"/>
    </source>
</evidence>
<evidence type="ECO:0000256" key="2">
    <source>
        <dbReference type="SAM" id="Phobius"/>
    </source>
</evidence>
<evidence type="ECO:0000313" key="4">
    <source>
        <dbReference type="Proteomes" id="UP001597419"/>
    </source>
</evidence>
<dbReference type="RefSeq" id="WP_345398674.1">
    <property type="nucleotide sequence ID" value="NZ_BAABHG010000009.1"/>
</dbReference>
<feature type="compositionally biased region" description="Polar residues" evidence="1">
    <location>
        <begin position="131"/>
        <end position="146"/>
    </location>
</feature>
<dbReference type="EMBL" id="JBHUKU010000008">
    <property type="protein sequence ID" value="MFD2460062.1"/>
    <property type="molecule type" value="Genomic_DNA"/>
</dbReference>
<keyword evidence="2" id="KW-0812">Transmembrane</keyword>
<keyword evidence="4" id="KW-1185">Reference proteome</keyword>
<reference evidence="4" key="1">
    <citation type="journal article" date="2019" name="Int. J. Syst. Evol. Microbiol.">
        <title>The Global Catalogue of Microorganisms (GCM) 10K type strain sequencing project: providing services to taxonomists for standard genome sequencing and annotation.</title>
        <authorList>
            <consortium name="The Broad Institute Genomics Platform"/>
            <consortium name="The Broad Institute Genome Sequencing Center for Infectious Disease"/>
            <person name="Wu L."/>
            <person name="Ma J."/>
        </authorList>
    </citation>
    <scope>NUCLEOTIDE SEQUENCE [LARGE SCALE GENOMIC DNA]</scope>
    <source>
        <strain evidence="4">CGMCC 4.7643</strain>
    </source>
</reference>
<accession>A0ABW5GH05</accession>
<feature type="region of interest" description="Disordered" evidence="1">
    <location>
        <begin position="74"/>
        <end position="149"/>
    </location>
</feature>
<protein>
    <submittedName>
        <fullName evidence="3">Uncharacterized protein</fullName>
    </submittedName>
</protein>
<organism evidence="3 4">
    <name type="scientific">Amycolatopsis samaneae</name>
    <dbReference type="NCBI Taxonomy" id="664691"/>
    <lineage>
        <taxon>Bacteria</taxon>
        <taxon>Bacillati</taxon>
        <taxon>Actinomycetota</taxon>
        <taxon>Actinomycetes</taxon>
        <taxon>Pseudonocardiales</taxon>
        <taxon>Pseudonocardiaceae</taxon>
        <taxon>Amycolatopsis</taxon>
    </lineage>
</organism>
<dbReference type="Proteomes" id="UP001597419">
    <property type="component" value="Unassembled WGS sequence"/>
</dbReference>
<evidence type="ECO:0000256" key="1">
    <source>
        <dbReference type="SAM" id="MobiDB-lite"/>
    </source>
</evidence>
<keyword evidence="2" id="KW-1133">Transmembrane helix</keyword>
<feature type="transmembrane region" description="Helical" evidence="2">
    <location>
        <begin position="46"/>
        <end position="67"/>
    </location>
</feature>
<name>A0ABW5GH05_9PSEU</name>
<feature type="compositionally biased region" description="Pro residues" evidence="1">
    <location>
        <begin position="92"/>
        <end position="116"/>
    </location>
</feature>
<comment type="caution">
    <text evidence="3">The sequence shown here is derived from an EMBL/GenBank/DDBJ whole genome shotgun (WGS) entry which is preliminary data.</text>
</comment>
<sequence length="278" mass="28050">MNMSEDELEQRLRTLFADDRLGVMPGASAEETIVAGARRRRRRRRVVMSASGVTMAALVAVGGFTAVKIHGSQSTAALSPGSPELSTQAPAPSTPGSPAPATSSPPPTPAAPPDPGPTQHEETPPRATGSRAATTTPSKPQTTKVTTGPLLTASGIGALKLGMTEAQVTAQGMKLGKKTTTDACSFANVQGGGLPTTVNVTISQANGVVAVTPTAAAHTPEGIGAGSSKEDVIKSYAGASEEPDGLVAPAGQVANYHFTLTPEGDVASVNLASVYQDC</sequence>
<gene>
    <name evidence="3" type="ORF">ACFSYJ_15730</name>
</gene>
<proteinExistence type="predicted"/>
<keyword evidence="2" id="KW-0472">Membrane</keyword>